<feature type="region of interest" description="Disordered" evidence="2">
    <location>
        <begin position="19"/>
        <end position="47"/>
    </location>
</feature>
<dbReference type="Proteomes" id="UP000604825">
    <property type="component" value="Unassembled WGS sequence"/>
</dbReference>
<protein>
    <recommendedName>
        <fullName evidence="3">Glycosyltransferase N-terminal domain-containing protein</fullName>
    </recommendedName>
</protein>
<organism evidence="4 5">
    <name type="scientific">Miscanthus lutarioriparius</name>
    <dbReference type="NCBI Taxonomy" id="422564"/>
    <lineage>
        <taxon>Eukaryota</taxon>
        <taxon>Viridiplantae</taxon>
        <taxon>Streptophyta</taxon>
        <taxon>Embryophyta</taxon>
        <taxon>Tracheophyta</taxon>
        <taxon>Spermatophyta</taxon>
        <taxon>Magnoliopsida</taxon>
        <taxon>Liliopsida</taxon>
        <taxon>Poales</taxon>
        <taxon>Poaceae</taxon>
        <taxon>PACMAD clade</taxon>
        <taxon>Panicoideae</taxon>
        <taxon>Andropogonodae</taxon>
        <taxon>Andropogoneae</taxon>
        <taxon>Saccharinae</taxon>
        <taxon>Miscanthus</taxon>
    </lineage>
</organism>
<dbReference type="InterPro" id="IPR058980">
    <property type="entry name" value="Glyco_transf_N"/>
</dbReference>
<feature type="domain" description="Glycosyltransferase N-terminal" evidence="3">
    <location>
        <begin position="89"/>
        <end position="157"/>
    </location>
</feature>
<evidence type="ECO:0000256" key="2">
    <source>
        <dbReference type="SAM" id="MobiDB-lite"/>
    </source>
</evidence>
<dbReference type="SUPFAM" id="SSF53756">
    <property type="entry name" value="UDP-Glycosyltransferase/glycogen phosphorylase"/>
    <property type="match status" value="1"/>
</dbReference>
<feature type="compositionally biased region" description="Basic residues" evidence="2">
    <location>
        <begin position="203"/>
        <end position="218"/>
    </location>
</feature>
<evidence type="ECO:0000313" key="5">
    <source>
        <dbReference type="Proteomes" id="UP000604825"/>
    </source>
</evidence>
<dbReference type="Gene3D" id="3.40.50.2000">
    <property type="entry name" value="Glycogen Phosphorylase B"/>
    <property type="match status" value="1"/>
</dbReference>
<feature type="region of interest" description="Disordered" evidence="2">
    <location>
        <begin position="203"/>
        <end position="282"/>
    </location>
</feature>
<proteinExistence type="inferred from homology"/>
<reference evidence="4" key="1">
    <citation type="submission" date="2020-10" db="EMBL/GenBank/DDBJ databases">
        <authorList>
            <person name="Han B."/>
            <person name="Lu T."/>
            <person name="Zhao Q."/>
            <person name="Huang X."/>
            <person name="Zhao Y."/>
        </authorList>
    </citation>
    <scope>NUCLEOTIDE SEQUENCE</scope>
</reference>
<keyword evidence="5" id="KW-1185">Reference proteome</keyword>
<feature type="compositionally biased region" description="Basic and acidic residues" evidence="2">
    <location>
        <begin position="219"/>
        <end position="229"/>
    </location>
</feature>
<comment type="similarity">
    <text evidence="1">Belongs to the UDP-glycosyltransferase family.</text>
</comment>
<evidence type="ECO:0000259" key="3">
    <source>
        <dbReference type="Pfam" id="PF26168"/>
    </source>
</evidence>
<dbReference type="AlphaFoldDB" id="A0A811N9A8"/>
<name>A0A811N9A8_9POAL</name>
<feature type="compositionally biased region" description="Low complexity" evidence="2">
    <location>
        <begin position="249"/>
        <end position="259"/>
    </location>
</feature>
<dbReference type="EMBL" id="CAJGYO010000003">
    <property type="protein sequence ID" value="CAD6218638.1"/>
    <property type="molecule type" value="Genomic_DNA"/>
</dbReference>
<sequence length="282" mass="31119">MDGVKRGMAMAMAAKWNGMKEAGGGDNRRRRNGRKWGGGGDNGGRSWLSDKPWEAEHSDHLWPVTWCSFCIGHQLSAVVPLVVKGIQMESIAVVTVPFPAQGHLNQLLHLSLQLTARGLPVHYAAPAALVRQARACVHGWDEATLSSVVFHELGISASHRRIVVVHDRINVYTGEEAFGLHCLAFLDVAHCASRKFVEYVAKRTRPTKAGERRRRKRGRSGEPAERIGEVRTPSSPGTRWLHRPPPPSSSSVPAATAPPQQRSQEQEQYLLLLPAHARGTRR</sequence>
<gene>
    <name evidence="4" type="ORF">NCGR_LOCUS12489</name>
</gene>
<evidence type="ECO:0000256" key="1">
    <source>
        <dbReference type="ARBA" id="ARBA00009995"/>
    </source>
</evidence>
<comment type="caution">
    <text evidence="4">The sequence shown here is derived from an EMBL/GenBank/DDBJ whole genome shotgun (WGS) entry which is preliminary data.</text>
</comment>
<evidence type="ECO:0000313" key="4">
    <source>
        <dbReference type="EMBL" id="CAD6218638.1"/>
    </source>
</evidence>
<dbReference type="Pfam" id="PF26168">
    <property type="entry name" value="Glyco_transf_N"/>
    <property type="match status" value="1"/>
</dbReference>
<accession>A0A811N9A8</accession>